<feature type="compositionally biased region" description="Basic residues" evidence="1">
    <location>
        <begin position="179"/>
        <end position="197"/>
    </location>
</feature>
<evidence type="ECO:0000313" key="2">
    <source>
        <dbReference type="EMBL" id="GIX95572.1"/>
    </source>
</evidence>
<name>A0AAV4PE39_CAEEX</name>
<sequence length="223" mass="25776">MVKIKKKIYEEHKTNEDQEKIYEDHNTNEDQEKIYEDHKTNEDQEKIYEDHKTNEDQEKIFNGKRKLIATTSIGNTLKQRISVFPLSPDSKVVVVASVGGKRQPRPAGDYVLDFDAILREHRRMSKGIDSSAIKDIDDAFAIVRRVLEQIGTLVPTINTEGADEIVESPSARTNDGSRRKCRCRTQSHSNKSRPNRRRCRCYRPLPSIKPRFVVKPIKINKNC</sequence>
<evidence type="ECO:0000256" key="1">
    <source>
        <dbReference type="SAM" id="MobiDB-lite"/>
    </source>
</evidence>
<dbReference type="Proteomes" id="UP001054945">
    <property type="component" value="Unassembled WGS sequence"/>
</dbReference>
<keyword evidence="3" id="KW-1185">Reference proteome</keyword>
<gene>
    <name evidence="2" type="ORF">CEXT_255301</name>
</gene>
<dbReference type="AlphaFoldDB" id="A0AAV4PE39"/>
<accession>A0AAV4PE39</accession>
<dbReference type="EMBL" id="BPLR01004534">
    <property type="protein sequence ID" value="GIX95572.1"/>
    <property type="molecule type" value="Genomic_DNA"/>
</dbReference>
<comment type="caution">
    <text evidence="2">The sequence shown here is derived from an EMBL/GenBank/DDBJ whole genome shotgun (WGS) entry which is preliminary data.</text>
</comment>
<evidence type="ECO:0000313" key="3">
    <source>
        <dbReference type="Proteomes" id="UP001054945"/>
    </source>
</evidence>
<reference evidence="2 3" key="1">
    <citation type="submission" date="2021-06" db="EMBL/GenBank/DDBJ databases">
        <title>Caerostris extrusa draft genome.</title>
        <authorList>
            <person name="Kono N."/>
            <person name="Arakawa K."/>
        </authorList>
    </citation>
    <scope>NUCLEOTIDE SEQUENCE [LARGE SCALE GENOMIC DNA]</scope>
</reference>
<feature type="region of interest" description="Disordered" evidence="1">
    <location>
        <begin position="1"/>
        <end position="42"/>
    </location>
</feature>
<organism evidence="2 3">
    <name type="scientific">Caerostris extrusa</name>
    <name type="common">Bark spider</name>
    <name type="synonym">Caerostris bankana</name>
    <dbReference type="NCBI Taxonomy" id="172846"/>
    <lineage>
        <taxon>Eukaryota</taxon>
        <taxon>Metazoa</taxon>
        <taxon>Ecdysozoa</taxon>
        <taxon>Arthropoda</taxon>
        <taxon>Chelicerata</taxon>
        <taxon>Arachnida</taxon>
        <taxon>Araneae</taxon>
        <taxon>Araneomorphae</taxon>
        <taxon>Entelegynae</taxon>
        <taxon>Araneoidea</taxon>
        <taxon>Araneidae</taxon>
        <taxon>Caerostris</taxon>
    </lineage>
</organism>
<protein>
    <submittedName>
        <fullName evidence="2">Uncharacterized protein</fullName>
    </submittedName>
</protein>
<proteinExistence type="predicted"/>
<feature type="compositionally biased region" description="Basic and acidic residues" evidence="1">
    <location>
        <begin position="7"/>
        <end position="42"/>
    </location>
</feature>
<feature type="region of interest" description="Disordered" evidence="1">
    <location>
        <begin position="168"/>
        <end position="197"/>
    </location>
</feature>